<dbReference type="PIRSF" id="PIRSF000390">
    <property type="entry name" value="PLP_StrS"/>
    <property type="match status" value="1"/>
</dbReference>
<dbReference type="EMBL" id="SADE01000002">
    <property type="protein sequence ID" value="RVU36744.1"/>
    <property type="molecule type" value="Genomic_DNA"/>
</dbReference>
<proteinExistence type="inferred from homology"/>
<dbReference type="PANTHER" id="PTHR30244">
    <property type="entry name" value="TRANSAMINASE"/>
    <property type="match status" value="1"/>
</dbReference>
<dbReference type="GO" id="GO:0030170">
    <property type="term" value="F:pyridoxal phosphate binding"/>
    <property type="evidence" value="ECO:0007669"/>
    <property type="project" value="TreeGrafter"/>
</dbReference>
<dbReference type="GO" id="GO:0000271">
    <property type="term" value="P:polysaccharide biosynthetic process"/>
    <property type="evidence" value="ECO:0007669"/>
    <property type="project" value="TreeGrafter"/>
</dbReference>
<dbReference type="Pfam" id="PF01041">
    <property type="entry name" value="DegT_DnrJ_EryC1"/>
    <property type="match status" value="1"/>
</dbReference>
<dbReference type="Gene3D" id="3.40.640.10">
    <property type="entry name" value="Type I PLP-dependent aspartate aminotransferase-like (Major domain)"/>
    <property type="match status" value="1"/>
</dbReference>
<dbReference type="Gene3D" id="3.90.1150.10">
    <property type="entry name" value="Aspartate Aminotransferase, domain 1"/>
    <property type="match status" value="1"/>
</dbReference>
<accession>A0A3S2W9U0</accession>
<protein>
    <submittedName>
        <fullName evidence="4">DegT/DnrJ/EryC1/StrS family aminotransferase</fullName>
    </submittedName>
</protein>
<comment type="similarity">
    <text evidence="3">Belongs to the DegT/DnrJ/EryC1 family.</text>
</comment>
<dbReference type="InterPro" id="IPR015421">
    <property type="entry name" value="PyrdxlP-dep_Trfase_major"/>
</dbReference>
<keyword evidence="4" id="KW-0032">Aminotransferase</keyword>
<keyword evidence="4" id="KW-0808">Transferase</keyword>
<dbReference type="CDD" id="cd00616">
    <property type="entry name" value="AHBA_syn"/>
    <property type="match status" value="1"/>
</dbReference>
<feature type="active site" description="Proton acceptor" evidence="1">
    <location>
        <position position="194"/>
    </location>
</feature>
<keyword evidence="2 3" id="KW-0663">Pyridoxal phosphate</keyword>
<dbReference type="RefSeq" id="WP_127766220.1">
    <property type="nucleotide sequence ID" value="NZ_SADE01000002.1"/>
</dbReference>
<sequence>MSTIPFVDLKTQLSRIRTDVDARIAKVLDHGRFIMGPEIKELEDRLSAHCGARHTISCSSGTDALLMAMMAIDIGPGDGVLVPAFTFPATAEVVQLLGATPVFVDIDPVTYNICPAAAARTLAELADEGKVAAKAILAVDLYGLPAPYGALRSLADEHGLALIGDAAQSYGASTPDGRVGTLADITAVSFFPAKPLGCFGDGGALLTDNDEIAHRCASIRAHGKGDAKYDIVRIGLNARMDTMQAAILLSKLDIFDDELASRQKVAARYEQRLSNIVKTPVVPEDVTSAWAQYTIRVDNRDSIVAALSEKGIPSMVYYPRPLHQQPAYEQFARSGLDQSEQASEQVLSLPFHPYLSGEDQERICDAVSQAVAHG</sequence>
<name>A0A3S2W9U0_9PROT</name>
<reference evidence="5" key="1">
    <citation type="submission" date="2019-01" db="EMBL/GenBank/DDBJ databases">
        <title>Gri0909 isolated from a small marine red alga.</title>
        <authorList>
            <person name="Kim J."/>
            <person name="Jeong S.E."/>
            <person name="Jeon C.O."/>
        </authorList>
    </citation>
    <scope>NUCLEOTIDE SEQUENCE [LARGE SCALE GENOMIC DNA]</scope>
    <source>
        <strain evidence="5">Gri0909</strain>
    </source>
</reference>
<evidence type="ECO:0000313" key="5">
    <source>
        <dbReference type="Proteomes" id="UP000287447"/>
    </source>
</evidence>
<dbReference type="InterPro" id="IPR000653">
    <property type="entry name" value="DegT/StrS_aminotransferase"/>
</dbReference>
<organism evidence="4 5">
    <name type="scientific">Hwanghaeella grinnelliae</name>
    <dbReference type="NCBI Taxonomy" id="2500179"/>
    <lineage>
        <taxon>Bacteria</taxon>
        <taxon>Pseudomonadati</taxon>
        <taxon>Pseudomonadota</taxon>
        <taxon>Alphaproteobacteria</taxon>
        <taxon>Rhodospirillales</taxon>
        <taxon>Rhodospirillaceae</taxon>
        <taxon>Hwanghaeella</taxon>
    </lineage>
</organism>
<evidence type="ECO:0000313" key="4">
    <source>
        <dbReference type="EMBL" id="RVU36744.1"/>
    </source>
</evidence>
<evidence type="ECO:0000256" key="2">
    <source>
        <dbReference type="PIRSR" id="PIRSR000390-2"/>
    </source>
</evidence>
<dbReference type="SUPFAM" id="SSF53383">
    <property type="entry name" value="PLP-dependent transferases"/>
    <property type="match status" value="1"/>
</dbReference>
<dbReference type="InterPro" id="IPR015422">
    <property type="entry name" value="PyrdxlP-dep_Trfase_small"/>
</dbReference>
<feature type="modified residue" description="N6-(pyridoxal phosphate)lysine" evidence="2">
    <location>
        <position position="194"/>
    </location>
</feature>
<evidence type="ECO:0000256" key="3">
    <source>
        <dbReference type="RuleBase" id="RU004508"/>
    </source>
</evidence>
<dbReference type="GO" id="GO:0008483">
    <property type="term" value="F:transaminase activity"/>
    <property type="evidence" value="ECO:0007669"/>
    <property type="project" value="UniProtKB-KW"/>
</dbReference>
<gene>
    <name evidence="4" type="ORF">EOI86_16395</name>
</gene>
<dbReference type="PANTHER" id="PTHR30244:SF42">
    <property type="entry name" value="UDP-2-ACETAMIDO-2-DEOXY-3-OXO-D-GLUCURONATE AMINOTRANSFERASE"/>
    <property type="match status" value="1"/>
</dbReference>
<dbReference type="OrthoDB" id="9768668at2"/>
<evidence type="ECO:0000256" key="1">
    <source>
        <dbReference type="PIRSR" id="PIRSR000390-1"/>
    </source>
</evidence>
<keyword evidence="5" id="KW-1185">Reference proteome</keyword>
<dbReference type="InterPro" id="IPR015424">
    <property type="entry name" value="PyrdxlP-dep_Trfase"/>
</dbReference>
<comment type="caution">
    <text evidence="4">The sequence shown here is derived from an EMBL/GenBank/DDBJ whole genome shotgun (WGS) entry which is preliminary data.</text>
</comment>
<dbReference type="Proteomes" id="UP000287447">
    <property type="component" value="Unassembled WGS sequence"/>
</dbReference>
<dbReference type="AlphaFoldDB" id="A0A3S2W9U0"/>